<dbReference type="Pfam" id="PF01909">
    <property type="entry name" value="NTP_transf_2"/>
    <property type="match status" value="1"/>
</dbReference>
<dbReference type="OrthoDB" id="5176171at2"/>
<keyword evidence="3" id="KW-1185">Reference proteome</keyword>
<evidence type="ECO:0000259" key="1">
    <source>
        <dbReference type="Pfam" id="PF01909"/>
    </source>
</evidence>
<dbReference type="STRING" id="469383.Cwoe_2971"/>
<organism evidence="2 3">
    <name type="scientific">Conexibacter woesei (strain DSM 14684 / CCUG 47730 / CIP 108061 / JCM 11494 / NBRC 100937 / ID131577)</name>
    <dbReference type="NCBI Taxonomy" id="469383"/>
    <lineage>
        <taxon>Bacteria</taxon>
        <taxon>Bacillati</taxon>
        <taxon>Actinomycetota</taxon>
        <taxon>Thermoleophilia</taxon>
        <taxon>Solirubrobacterales</taxon>
        <taxon>Conexibacteraceae</taxon>
        <taxon>Conexibacter</taxon>
    </lineage>
</organism>
<dbReference type="SUPFAM" id="SSF81301">
    <property type="entry name" value="Nucleotidyltransferase"/>
    <property type="match status" value="1"/>
</dbReference>
<reference evidence="2 3" key="1">
    <citation type="journal article" date="2010" name="Stand. Genomic Sci.">
        <title>Complete genome sequence of Conexibacter woesei type strain (ID131577).</title>
        <authorList>
            <person name="Pukall R."/>
            <person name="Lapidus A."/>
            <person name="Glavina Del Rio T."/>
            <person name="Copeland A."/>
            <person name="Tice H."/>
            <person name="Cheng J.-F."/>
            <person name="Lucas S."/>
            <person name="Chen F."/>
            <person name="Nolan M."/>
            <person name="Bruce D."/>
            <person name="Goodwin L."/>
            <person name="Pitluck S."/>
            <person name="Mavromatis K."/>
            <person name="Ivanova N."/>
            <person name="Ovchinnikova G."/>
            <person name="Pati A."/>
            <person name="Chen A."/>
            <person name="Palaniappan K."/>
            <person name="Land M."/>
            <person name="Hauser L."/>
            <person name="Chang Y.-J."/>
            <person name="Jeffries C.D."/>
            <person name="Chain P."/>
            <person name="Meincke L."/>
            <person name="Sims D."/>
            <person name="Brettin T."/>
            <person name="Detter J.C."/>
            <person name="Rohde M."/>
            <person name="Goeker M."/>
            <person name="Bristow J."/>
            <person name="Eisen J.A."/>
            <person name="Markowitz V."/>
            <person name="Kyrpides N.C."/>
            <person name="Klenk H.-P."/>
            <person name="Hugenholtz P."/>
        </authorList>
    </citation>
    <scope>NUCLEOTIDE SEQUENCE [LARGE SCALE GENOMIC DNA]</scope>
    <source>
        <strain evidence="3">DSM 14684 / CIP 108061 / JCM 11494 / NBRC 100937 / ID131577</strain>
    </source>
</reference>
<sequence length="256" mass="27455">MSESQLPAKIEQVAAALADLPGVEAVVLGGSRATGTHRPDSDWDLGLYYRPSRRSFDPGGLRGLGYDGHVSEVGEWGPIVNGGGWLTVEQTPVDVLFRDLDTVERWQRDAEQGRFELLCQNGYIVGAPTYLPVGELAICRPIAGEVPRATFPVALATSAAAWWKGRAGVSLMFAERYAETGDAVCCSGMLVDAALCTAHARLAQRREWVLNEKRLLARAGLGDLQRLLPSAAAERDLAATVAAFGRALEADPLAAR</sequence>
<dbReference type="eggNOG" id="COG1708">
    <property type="taxonomic scope" value="Bacteria"/>
</dbReference>
<gene>
    <name evidence="2" type="ordered locus">Cwoe_2971</name>
</gene>
<dbReference type="KEGG" id="cwo:Cwoe_2971"/>
<accession>D3FBX5</accession>
<dbReference type="InterPro" id="IPR043519">
    <property type="entry name" value="NT_sf"/>
</dbReference>
<dbReference type="InterPro" id="IPR002934">
    <property type="entry name" value="Polymerase_NTP_transf_dom"/>
</dbReference>
<evidence type="ECO:0000313" key="3">
    <source>
        <dbReference type="Proteomes" id="UP000008229"/>
    </source>
</evidence>
<dbReference type="CDD" id="cd05403">
    <property type="entry name" value="NT_KNTase_like"/>
    <property type="match status" value="1"/>
</dbReference>
<reference evidence="3" key="2">
    <citation type="submission" date="2010-01" db="EMBL/GenBank/DDBJ databases">
        <title>The complete genome of Conexibacter woesei DSM 14684.</title>
        <authorList>
            <consortium name="US DOE Joint Genome Institute (JGI-PGF)"/>
            <person name="Lucas S."/>
            <person name="Copeland A."/>
            <person name="Lapidus A."/>
            <person name="Glavina del Rio T."/>
            <person name="Dalin E."/>
            <person name="Tice H."/>
            <person name="Bruce D."/>
            <person name="Goodwin L."/>
            <person name="Pitluck S."/>
            <person name="Kyrpides N."/>
            <person name="Mavromatis K."/>
            <person name="Ivanova N."/>
            <person name="Mikhailova N."/>
            <person name="Chertkov O."/>
            <person name="Brettin T."/>
            <person name="Detter J.C."/>
            <person name="Han C."/>
            <person name="Larimer F."/>
            <person name="Land M."/>
            <person name="Hauser L."/>
            <person name="Markowitz V."/>
            <person name="Cheng J.-F."/>
            <person name="Hugenholtz P."/>
            <person name="Woyke T."/>
            <person name="Wu D."/>
            <person name="Pukall R."/>
            <person name="Steenblock K."/>
            <person name="Schneider S."/>
            <person name="Klenk H.-P."/>
            <person name="Eisen J.A."/>
        </authorList>
    </citation>
    <scope>NUCLEOTIDE SEQUENCE [LARGE SCALE GENOMIC DNA]</scope>
    <source>
        <strain evidence="3">DSM 14684 / CIP 108061 / JCM 11494 / NBRC 100937 / ID131577</strain>
    </source>
</reference>
<evidence type="ECO:0000313" key="2">
    <source>
        <dbReference type="EMBL" id="ADB51390.1"/>
    </source>
</evidence>
<proteinExistence type="predicted"/>
<dbReference type="Gene3D" id="3.30.460.10">
    <property type="entry name" value="Beta Polymerase, domain 2"/>
    <property type="match status" value="1"/>
</dbReference>
<dbReference type="EMBL" id="CP001854">
    <property type="protein sequence ID" value="ADB51390.1"/>
    <property type="molecule type" value="Genomic_DNA"/>
</dbReference>
<dbReference type="AlphaFoldDB" id="D3FBX5"/>
<dbReference type="GO" id="GO:0016779">
    <property type="term" value="F:nucleotidyltransferase activity"/>
    <property type="evidence" value="ECO:0007669"/>
    <property type="project" value="InterPro"/>
</dbReference>
<dbReference type="RefSeq" id="WP_012934441.1">
    <property type="nucleotide sequence ID" value="NC_013739.1"/>
</dbReference>
<dbReference type="HOGENOM" id="CLU_069366_1_0_11"/>
<protein>
    <submittedName>
        <fullName evidence="2">DNA polymerase beta domain protein region</fullName>
    </submittedName>
</protein>
<name>D3FBX5_CONWI</name>
<dbReference type="Proteomes" id="UP000008229">
    <property type="component" value="Chromosome"/>
</dbReference>
<feature type="domain" description="Polymerase nucleotidyl transferase" evidence="1">
    <location>
        <begin position="10"/>
        <end position="53"/>
    </location>
</feature>